<evidence type="ECO:0000313" key="2">
    <source>
        <dbReference type="EMBL" id="MBV4486947.1"/>
    </source>
</evidence>
<sequence length="96" mass="10824">MTFGFRTFDAQGKMSIDVTDRALRVIHSMPVKFADSGTFPLPGFNSNNATAYVVGNEVNKRPVWAFMRDGYVEWGFYGWWSNAYHTAGTLYVVAKS</sequence>
<dbReference type="EMBL" id="JABWQP020000006">
    <property type="protein sequence ID" value="MBV4486947.1"/>
    <property type="molecule type" value="Genomic_DNA"/>
</dbReference>
<name>A0A923F7D6_9PSED</name>
<gene>
    <name evidence="2" type="ORF">HU727_015240</name>
    <name evidence="1" type="ORF">HU727_17970</name>
</gene>
<reference evidence="2" key="3">
    <citation type="submission" date="2021-06" db="EMBL/GenBank/DDBJ databases">
        <title>Updating the genus Pseudomonas: Description of 43 new species and partition of the Pseudomonas putida group.</title>
        <authorList>
            <person name="Girard L."/>
            <person name="Lood C."/>
            <person name="Vandamme P."/>
            <person name="Rokni-Zadeh H."/>
            <person name="Van Noort V."/>
            <person name="Hofte M."/>
            <person name="Lavigne R."/>
            <person name="De Mot R."/>
        </authorList>
    </citation>
    <scope>NUCLEOTIDE SEQUENCE</scope>
    <source>
        <strain evidence="2">SWRI153</strain>
    </source>
</reference>
<reference evidence="1 3" key="1">
    <citation type="journal article" date="2020" name="Microorganisms">
        <title>Reliable Identification of Environmental Pseudomonas Isolates Using the rpoD Gene.</title>
        <authorList>
            <consortium name="The Broad Institute Genome Sequencing Platform"/>
            <person name="Girard L."/>
            <person name="Lood C."/>
            <person name="Rokni-Zadeh H."/>
            <person name="van Noort V."/>
            <person name="Lavigne R."/>
            <person name="De Mot R."/>
        </authorList>
    </citation>
    <scope>NUCLEOTIDE SEQUENCE</scope>
    <source>
        <strain evidence="1 3">SWRI153</strain>
    </source>
</reference>
<proteinExistence type="predicted"/>
<organism evidence="1">
    <name type="scientific">Pseudomonas khorasanensis</name>
    <dbReference type="NCBI Taxonomy" id="2745508"/>
    <lineage>
        <taxon>Bacteria</taxon>
        <taxon>Pseudomonadati</taxon>
        <taxon>Pseudomonadota</taxon>
        <taxon>Gammaproteobacteria</taxon>
        <taxon>Pseudomonadales</taxon>
        <taxon>Pseudomonadaceae</taxon>
        <taxon>Pseudomonas</taxon>
    </lineage>
</organism>
<keyword evidence="3" id="KW-1185">Reference proteome</keyword>
<evidence type="ECO:0000313" key="1">
    <source>
        <dbReference type="EMBL" id="MBC3343527.1"/>
    </source>
</evidence>
<accession>A0A923F7D6</accession>
<dbReference type="Proteomes" id="UP000648816">
    <property type="component" value="Unassembled WGS sequence"/>
</dbReference>
<protein>
    <submittedName>
        <fullName evidence="1">Uncharacterized protein</fullName>
    </submittedName>
</protein>
<dbReference type="EMBL" id="JABWQP010000010">
    <property type="protein sequence ID" value="MBC3343527.1"/>
    <property type="molecule type" value="Genomic_DNA"/>
</dbReference>
<comment type="caution">
    <text evidence="1">The sequence shown here is derived from an EMBL/GenBank/DDBJ whole genome shotgun (WGS) entry which is preliminary data.</text>
</comment>
<reference evidence="1" key="2">
    <citation type="submission" date="2020-07" db="EMBL/GenBank/DDBJ databases">
        <authorList>
            <person name="Lood C."/>
            <person name="Girard L."/>
        </authorList>
    </citation>
    <scope>NUCLEOTIDE SEQUENCE</scope>
    <source>
        <strain evidence="1">SWRI153</strain>
    </source>
</reference>
<dbReference type="AlphaFoldDB" id="A0A923F7D6"/>
<evidence type="ECO:0000313" key="3">
    <source>
        <dbReference type="Proteomes" id="UP000648816"/>
    </source>
</evidence>
<dbReference type="RefSeq" id="WP_186533072.1">
    <property type="nucleotide sequence ID" value="NZ_JABWQP020000006.1"/>
</dbReference>